<dbReference type="PANTHER" id="PTHR31339">
    <property type="entry name" value="PECTIN LYASE-RELATED"/>
    <property type="match status" value="1"/>
</dbReference>
<gene>
    <name evidence="6" type="ORF">Tco_0908920</name>
</gene>
<name>A0ABQ5CPL5_9ASTR</name>
<keyword evidence="5" id="KW-0472">Membrane</keyword>
<dbReference type="InterPro" id="IPR000743">
    <property type="entry name" value="Glyco_hydro_28"/>
</dbReference>
<accession>A0ABQ5CPL5</accession>
<evidence type="ECO:0000256" key="2">
    <source>
        <dbReference type="ARBA" id="ARBA00022801"/>
    </source>
</evidence>
<evidence type="ECO:0000313" key="6">
    <source>
        <dbReference type="EMBL" id="GJT28645.1"/>
    </source>
</evidence>
<keyword evidence="5" id="KW-1133">Transmembrane helix</keyword>
<dbReference type="PANTHER" id="PTHR31339:SF4">
    <property type="entry name" value="PECTIN LYASE-LIKE SUPERFAMILY PROTEIN"/>
    <property type="match status" value="1"/>
</dbReference>
<dbReference type="InterPro" id="IPR012334">
    <property type="entry name" value="Pectin_lyas_fold"/>
</dbReference>
<keyword evidence="2 4" id="KW-0378">Hydrolase</keyword>
<keyword evidence="3 4" id="KW-0326">Glycosidase</keyword>
<evidence type="ECO:0000256" key="5">
    <source>
        <dbReference type="SAM" id="Phobius"/>
    </source>
</evidence>
<dbReference type="InterPro" id="IPR051801">
    <property type="entry name" value="GH28_Enzymes"/>
</dbReference>
<dbReference type="InterPro" id="IPR011050">
    <property type="entry name" value="Pectin_lyase_fold/virulence"/>
</dbReference>
<dbReference type="Gene3D" id="2.160.20.10">
    <property type="entry name" value="Single-stranded right-handed beta-helix, Pectin lyase-like"/>
    <property type="match status" value="1"/>
</dbReference>
<proteinExistence type="inferred from homology"/>
<organism evidence="6 7">
    <name type="scientific">Tanacetum coccineum</name>
    <dbReference type="NCBI Taxonomy" id="301880"/>
    <lineage>
        <taxon>Eukaryota</taxon>
        <taxon>Viridiplantae</taxon>
        <taxon>Streptophyta</taxon>
        <taxon>Embryophyta</taxon>
        <taxon>Tracheophyta</taxon>
        <taxon>Spermatophyta</taxon>
        <taxon>Magnoliopsida</taxon>
        <taxon>eudicotyledons</taxon>
        <taxon>Gunneridae</taxon>
        <taxon>Pentapetalae</taxon>
        <taxon>asterids</taxon>
        <taxon>campanulids</taxon>
        <taxon>Asterales</taxon>
        <taxon>Asteraceae</taxon>
        <taxon>Asteroideae</taxon>
        <taxon>Anthemideae</taxon>
        <taxon>Anthemidinae</taxon>
        <taxon>Tanacetum</taxon>
    </lineage>
</organism>
<evidence type="ECO:0000313" key="7">
    <source>
        <dbReference type="Proteomes" id="UP001151760"/>
    </source>
</evidence>
<dbReference type="Pfam" id="PF00295">
    <property type="entry name" value="Glyco_hydro_28"/>
    <property type="match status" value="1"/>
</dbReference>
<keyword evidence="7" id="KW-1185">Reference proteome</keyword>
<evidence type="ECO:0000256" key="1">
    <source>
        <dbReference type="ARBA" id="ARBA00008834"/>
    </source>
</evidence>
<dbReference type="EMBL" id="BQNB010014477">
    <property type="protein sequence ID" value="GJT28645.1"/>
    <property type="molecule type" value="Genomic_DNA"/>
</dbReference>
<dbReference type="InterPro" id="IPR006626">
    <property type="entry name" value="PbH1"/>
</dbReference>
<feature type="transmembrane region" description="Helical" evidence="5">
    <location>
        <begin position="21"/>
        <end position="40"/>
    </location>
</feature>
<keyword evidence="5" id="KW-0812">Transmembrane</keyword>
<protein>
    <submittedName>
        <fullName evidence="6">Probable polygalacturonase</fullName>
    </submittedName>
</protein>
<sequence length="554" mass="61052">MTDIQNQYPITSKLITAVKKPSWLLLFLLFTLIFILTIQLTTNQPIFPTRPVSNMGHEAMHGLDTCDGVVPKRVFKKSILEYGGVGDGVTSNTAPFMAAMVEMRRYEGRGGAQLNVPEGKWVTGSFNLTSNFTLFLEHGAVIMGSEDPKEWPIIEPLPSYGRGRERLGGRHISLIHGDGLTNVVITGQNGTIDGRGKMWWDLWWNRTLEHTRGHLVEIMNSRNILISNLTFRNSPFWTIHPVYCSNVVIKDMTILAPLKAPNTDGIDPDSCTNVCIEDCYIESGDDLVAVKSGWDQYGINMARPSSNIIIRRVSGTTPTCSGVGIGSEMSGGISNIQIENLHIRNSAAGIRIKTDIGRGGYIENITITNITMDGVKVPLRFSRGADDHPDDAWDPKALPRIKGIFITNVVSFNSRKPPMLLGIEGAPFEGICMKNVSLFGLRPTVQWSCEHISGFVNGVLPSACALLQRNASLTFREVEIQVLMLKVYVDAAMFSWLDQLEKLLLFGDICESSIPTPCKKARCLPEAASLPSGRGKAVYISPPPYLVEDGIGYR</sequence>
<evidence type="ECO:0000256" key="4">
    <source>
        <dbReference type="RuleBase" id="RU361169"/>
    </source>
</evidence>
<dbReference type="Proteomes" id="UP001151760">
    <property type="component" value="Unassembled WGS sequence"/>
</dbReference>
<reference evidence="6" key="2">
    <citation type="submission" date="2022-01" db="EMBL/GenBank/DDBJ databases">
        <authorList>
            <person name="Yamashiro T."/>
            <person name="Shiraishi A."/>
            <person name="Satake H."/>
            <person name="Nakayama K."/>
        </authorList>
    </citation>
    <scope>NUCLEOTIDE SEQUENCE</scope>
</reference>
<reference evidence="6" key="1">
    <citation type="journal article" date="2022" name="Int. J. Mol. Sci.">
        <title>Draft Genome of Tanacetum Coccineum: Genomic Comparison of Closely Related Tanacetum-Family Plants.</title>
        <authorList>
            <person name="Yamashiro T."/>
            <person name="Shiraishi A."/>
            <person name="Nakayama K."/>
            <person name="Satake H."/>
        </authorList>
    </citation>
    <scope>NUCLEOTIDE SEQUENCE</scope>
</reference>
<dbReference type="SMART" id="SM00710">
    <property type="entry name" value="PbH1"/>
    <property type="match status" value="5"/>
</dbReference>
<dbReference type="SUPFAM" id="SSF51126">
    <property type="entry name" value="Pectin lyase-like"/>
    <property type="match status" value="1"/>
</dbReference>
<evidence type="ECO:0000256" key="3">
    <source>
        <dbReference type="ARBA" id="ARBA00023295"/>
    </source>
</evidence>
<comment type="similarity">
    <text evidence="1 4">Belongs to the glycosyl hydrolase 28 family.</text>
</comment>
<comment type="caution">
    <text evidence="6">The sequence shown here is derived from an EMBL/GenBank/DDBJ whole genome shotgun (WGS) entry which is preliminary data.</text>
</comment>